<feature type="chain" id="PRO_5047042840" description="C-type lectin domain-containing protein" evidence="2">
    <location>
        <begin position="27"/>
        <end position="507"/>
    </location>
</feature>
<feature type="domain" description="C-type lectin" evidence="3">
    <location>
        <begin position="57"/>
        <end position="183"/>
    </location>
</feature>
<dbReference type="EMBL" id="CAXLJM020000007">
    <property type="protein sequence ID" value="CAL8072540.1"/>
    <property type="molecule type" value="Genomic_DNA"/>
</dbReference>
<dbReference type="SUPFAM" id="SSF56436">
    <property type="entry name" value="C-type lectin-like"/>
    <property type="match status" value="1"/>
</dbReference>
<feature type="region of interest" description="Disordered" evidence="1">
    <location>
        <begin position="459"/>
        <end position="507"/>
    </location>
</feature>
<accession>A0ABP1PSM3</accession>
<feature type="signal peptide" evidence="2">
    <location>
        <begin position="1"/>
        <end position="26"/>
    </location>
</feature>
<feature type="compositionally biased region" description="Low complexity" evidence="1">
    <location>
        <begin position="467"/>
        <end position="480"/>
    </location>
</feature>
<protein>
    <recommendedName>
        <fullName evidence="3">C-type lectin domain-containing protein</fullName>
    </recommendedName>
</protein>
<evidence type="ECO:0000313" key="5">
    <source>
        <dbReference type="Proteomes" id="UP001642540"/>
    </source>
</evidence>
<comment type="caution">
    <text evidence="4">The sequence shown here is derived from an EMBL/GenBank/DDBJ whole genome shotgun (WGS) entry which is preliminary data.</text>
</comment>
<sequence>MNSASLHWGIFLLWGYQLLPLSYVLAQCQIDDPFLQRVGKTRFFILHNKTKRGDYTTWEDGKTGCMVQGLKLAKVDSIGTDVLIGRHLEQLTRQNRWLDTWYWINAKFDKGKEVYVWQDEERQPLQYTNFFYRQPRPTGVAGFITWYGSYDRKKEVEQCIAITLPWPIDKNYGFQTSWDEKPCISEQKRHALCEAEAECDEEGLDPKQIFTEGITTYHFWTNLKFIWNKRHFVYPNGTVLDKGMYTIKLEESRTSKLADEFCVTIAYAYEYPNETAACDTCSWSMLVVAPANCNNPVGTICQHKDAASRKCIWKKQYLTNITKAEIDTATVEFGITDPSAPKDKGSVFRSTYKQQFGDRFCPPKTKMVRATNEDWHKIPEKAGLELSSTGITISNPQDNVMAYAYDYDESYWVVDEDEFDKIGKKCTLSVLQNGKRENKQVDCDEWHFYLCENITLSQPESNVPSIPSDMMTTTTDASTPNGDADKQKGQTKPRKKNKQDTMNQGKK</sequence>
<keyword evidence="5" id="KW-1185">Reference proteome</keyword>
<organism evidence="4 5">
    <name type="scientific">Orchesella dallaii</name>
    <dbReference type="NCBI Taxonomy" id="48710"/>
    <lineage>
        <taxon>Eukaryota</taxon>
        <taxon>Metazoa</taxon>
        <taxon>Ecdysozoa</taxon>
        <taxon>Arthropoda</taxon>
        <taxon>Hexapoda</taxon>
        <taxon>Collembola</taxon>
        <taxon>Entomobryomorpha</taxon>
        <taxon>Entomobryoidea</taxon>
        <taxon>Orchesellidae</taxon>
        <taxon>Orchesellinae</taxon>
        <taxon>Orchesella</taxon>
    </lineage>
</organism>
<dbReference type="InterPro" id="IPR016186">
    <property type="entry name" value="C-type_lectin-like/link_sf"/>
</dbReference>
<dbReference type="PROSITE" id="PS50041">
    <property type="entry name" value="C_TYPE_LECTIN_2"/>
    <property type="match status" value="1"/>
</dbReference>
<dbReference type="InterPro" id="IPR016187">
    <property type="entry name" value="CTDL_fold"/>
</dbReference>
<reference evidence="4 5" key="1">
    <citation type="submission" date="2024-08" db="EMBL/GenBank/DDBJ databases">
        <authorList>
            <person name="Cucini C."/>
            <person name="Frati F."/>
        </authorList>
    </citation>
    <scope>NUCLEOTIDE SEQUENCE [LARGE SCALE GENOMIC DNA]</scope>
</reference>
<dbReference type="InterPro" id="IPR001304">
    <property type="entry name" value="C-type_lectin-like"/>
</dbReference>
<evidence type="ECO:0000256" key="1">
    <source>
        <dbReference type="SAM" id="MobiDB-lite"/>
    </source>
</evidence>
<gene>
    <name evidence="4" type="ORF">ODALV1_LOCUS2217</name>
</gene>
<evidence type="ECO:0000259" key="3">
    <source>
        <dbReference type="PROSITE" id="PS50041"/>
    </source>
</evidence>
<name>A0ABP1PSM3_9HEXA</name>
<keyword evidence="2" id="KW-0732">Signal</keyword>
<proteinExistence type="predicted"/>
<evidence type="ECO:0000313" key="4">
    <source>
        <dbReference type="EMBL" id="CAL8072540.1"/>
    </source>
</evidence>
<dbReference type="Proteomes" id="UP001642540">
    <property type="component" value="Unassembled WGS sequence"/>
</dbReference>
<evidence type="ECO:0000256" key="2">
    <source>
        <dbReference type="SAM" id="SignalP"/>
    </source>
</evidence>
<dbReference type="Gene3D" id="3.10.100.10">
    <property type="entry name" value="Mannose-Binding Protein A, subunit A"/>
    <property type="match status" value="1"/>
</dbReference>